<protein>
    <submittedName>
        <fullName evidence="2">Uncharacterized protein</fullName>
    </submittedName>
</protein>
<feature type="compositionally biased region" description="Acidic residues" evidence="1">
    <location>
        <begin position="83"/>
        <end position="97"/>
    </location>
</feature>
<proteinExistence type="predicted"/>
<dbReference type="EMBL" id="CAJNOJ010001451">
    <property type="protein sequence ID" value="CAF1551401.1"/>
    <property type="molecule type" value="Genomic_DNA"/>
</dbReference>
<dbReference type="Proteomes" id="UP000663828">
    <property type="component" value="Unassembled WGS sequence"/>
</dbReference>
<dbReference type="EMBL" id="CAJNOR010002109">
    <property type="protein sequence ID" value="CAF1249102.1"/>
    <property type="molecule type" value="Genomic_DNA"/>
</dbReference>
<evidence type="ECO:0000256" key="1">
    <source>
        <dbReference type="SAM" id="MobiDB-lite"/>
    </source>
</evidence>
<sequence length="117" mass="13560">MYSSITSFVSSDQPLLRNSTIRYQRFTLLKYNMSLSLRNINRLNQYNLMAPLLKALLDSGLRPEISNTYVKRLLSDLERNDYMESDTDDYDDPDDELDHALATTHTENGPYNQQSST</sequence>
<feature type="region of interest" description="Disordered" evidence="1">
    <location>
        <begin position="81"/>
        <end position="117"/>
    </location>
</feature>
<organism evidence="2 4">
    <name type="scientific">Adineta ricciae</name>
    <name type="common">Rotifer</name>
    <dbReference type="NCBI Taxonomy" id="249248"/>
    <lineage>
        <taxon>Eukaryota</taxon>
        <taxon>Metazoa</taxon>
        <taxon>Spiralia</taxon>
        <taxon>Gnathifera</taxon>
        <taxon>Rotifera</taxon>
        <taxon>Eurotatoria</taxon>
        <taxon>Bdelloidea</taxon>
        <taxon>Adinetida</taxon>
        <taxon>Adinetidae</taxon>
        <taxon>Adineta</taxon>
    </lineage>
</organism>
<keyword evidence="4" id="KW-1185">Reference proteome</keyword>
<evidence type="ECO:0000313" key="4">
    <source>
        <dbReference type="Proteomes" id="UP000663828"/>
    </source>
</evidence>
<accession>A0A815A299</accession>
<evidence type="ECO:0000313" key="2">
    <source>
        <dbReference type="EMBL" id="CAF1249102.1"/>
    </source>
</evidence>
<name>A0A815A299_ADIRI</name>
<comment type="caution">
    <text evidence="2">The sequence shown here is derived from an EMBL/GenBank/DDBJ whole genome shotgun (WGS) entry which is preliminary data.</text>
</comment>
<dbReference type="AlphaFoldDB" id="A0A815A299"/>
<reference evidence="2" key="1">
    <citation type="submission" date="2021-02" db="EMBL/GenBank/DDBJ databases">
        <authorList>
            <person name="Nowell W R."/>
        </authorList>
    </citation>
    <scope>NUCLEOTIDE SEQUENCE</scope>
</reference>
<dbReference type="Proteomes" id="UP000663852">
    <property type="component" value="Unassembled WGS sequence"/>
</dbReference>
<feature type="compositionally biased region" description="Polar residues" evidence="1">
    <location>
        <begin position="103"/>
        <end position="117"/>
    </location>
</feature>
<evidence type="ECO:0000313" key="3">
    <source>
        <dbReference type="EMBL" id="CAF1551401.1"/>
    </source>
</evidence>
<gene>
    <name evidence="3" type="ORF">EDS130_LOCUS46031</name>
    <name evidence="2" type="ORF">XAT740_LOCUS26157</name>
</gene>